<proteinExistence type="predicted"/>
<evidence type="ECO:0000313" key="2">
    <source>
        <dbReference type="Proteomes" id="UP000469724"/>
    </source>
</evidence>
<comment type="caution">
    <text evidence="1">The sequence shown here is derived from an EMBL/GenBank/DDBJ whole genome shotgun (WGS) entry which is preliminary data.</text>
</comment>
<keyword evidence="2" id="KW-1185">Reference proteome</keyword>
<dbReference type="EMBL" id="JAAGRQ010000086">
    <property type="protein sequence ID" value="NDY58238.1"/>
    <property type="molecule type" value="Genomic_DNA"/>
</dbReference>
<dbReference type="AlphaFoldDB" id="A0A7K3NPX7"/>
<evidence type="ECO:0000313" key="1">
    <source>
        <dbReference type="EMBL" id="NDY58238.1"/>
    </source>
</evidence>
<gene>
    <name evidence="1" type="ORF">G3N56_16010</name>
</gene>
<accession>A0A7K3NPX7</accession>
<dbReference type="RefSeq" id="WP_163303313.1">
    <property type="nucleotide sequence ID" value="NZ_JAAGRQ010000086.1"/>
</dbReference>
<sequence>MPERTALKRALEELLGAPLPGDPTGHVNDALDLAGRLEARGYGFRLRDARPKDPLANLWKAVFTKDGRAFENEDAEAALAVCRAALAALSD</sequence>
<name>A0A7K3NPX7_9BACT</name>
<reference evidence="1 2" key="1">
    <citation type="submission" date="2020-02" db="EMBL/GenBank/DDBJ databases">
        <title>Comparative genomics of sulfur disproportionating microorganisms.</title>
        <authorList>
            <person name="Ward L.M."/>
            <person name="Bertran E."/>
            <person name="Johnston D.T."/>
        </authorList>
    </citation>
    <scope>NUCLEOTIDE SEQUENCE [LARGE SCALE GENOMIC DNA]</scope>
    <source>
        <strain evidence="1 2">DSM 3696</strain>
    </source>
</reference>
<dbReference type="Proteomes" id="UP000469724">
    <property type="component" value="Unassembled WGS sequence"/>
</dbReference>
<organism evidence="1 2">
    <name type="scientific">Desulfolutivibrio sulfodismutans</name>
    <dbReference type="NCBI Taxonomy" id="63561"/>
    <lineage>
        <taxon>Bacteria</taxon>
        <taxon>Pseudomonadati</taxon>
        <taxon>Thermodesulfobacteriota</taxon>
        <taxon>Desulfovibrionia</taxon>
        <taxon>Desulfovibrionales</taxon>
        <taxon>Desulfovibrionaceae</taxon>
        <taxon>Desulfolutivibrio</taxon>
    </lineage>
</organism>
<protein>
    <submittedName>
        <fullName evidence="1">Uncharacterized protein</fullName>
    </submittedName>
</protein>